<dbReference type="EMBL" id="JAHDYR010000024">
    <property type="protein sequence ID" value="KAG9393534.1"/>
    <property type="molecule type" value="Genomic_DNA"/>
</dbReference>
<evidence type="ECO:0000256" key="2">
    <source>
        <dbReference type="ARBA" id="ARBA00022517"/>
    </source>
</evidence>
<evidence type="ECO:0000256" key="7">
    <source>
        <dbReference type="ARBA" id="ARBA00022843"/>
    </source>
</evidence>
<dbReference type="GO" id="GO:0000463">
    <property type="term" value="P:maturation of LSU-rRNA from tricistronic rRNA transcript (SSU-rRNA, 5.8S rRNA, LSU-rRNA)"/>
    <property type="evidence" value="ECO:0007669"/>
    <property type="project" value="TreeGrafter"/>
</dbReference>
<evidence type="ECO:0000256" key="8">
    <source>
        <dbReference type="ARBA" id="ARBA00049598"/>
    </source>
</evidence>
<proteinExistence type="inferred from homology"/>
<evidence type="ECO:0000256" key="9">
    <source>
        <dbReference type="ARBA" id="ARBA00049654"/>
    </source>
</evidence>
<evidence type="ECO:0000256" key="13">
    <source>
        <dbReference type="PROSITE-ProRule" id="PRU00453"/>
    </source>
</evidence>
<dbReference type="CDD" id="cd23023">
    <property type="entry name" value="zf-HIT_BCD1"/>
    <property type="match status" value="1"/>
</dbReference>
<evidence type="ECO:0000313" key="16">
    <source>
        <dbReference type="EMBL" id="KAG9393534.1"/>
    </source>
</evidence>
<comment type="caution">
    <text evidence="16">The sequence shown here is derived from an EMBL/GenBank/DDBJ whole genome shotgun (WGS) entry which is preliminary data.</text>
</comment>
<evidence type="ECO:0000256" key="5">
    <source>
        <dbReference type="ARBA" id="ARBA00022771"/>
    </source>
</evidence>
<evidence type="ECO:0000256" key="10">
    <source>
        <dbReference type="ARBA" id="ARBA00061949"/>
    </source>
</evidence>
<dbReference type="GO" id="GO:0000492">
    <property type="term" value="P:box C/D snoRNP assembly"/>
    <property type="evidence" value="ECO:0007669"/>
    <property type="project" value="TreeGrafter"/>
</dbReference>
<gene>
    <name evidence="16" type="ORF">J8273_5021</name>
</gene>
<protein>
    <recommendedName>
        <fullName evidence="11">Box C/D snoRNA protein 1</fullName>
    </recommendedName>
    <alternativeName>
        <fullName evidence="12">Zinc finger HIT domain-containing protein 6</fullName>
    </alternativeName>
</protein>
<dbReference type="AlphaFoldDB" id="A0A8J6DZF0"/>
<evidence type="ECO:0000256" key="12">
    <source>
        <dbReference type="ARBA" id="ARBA00077531"/>
    </source>
</evidence>
<sequence>MIGSLAQDADDPMDLLADEDMPDGAPEEKCEVCLNEKWRYKCPRCGKKTCSLACVNEHKKESGCDGQRDVAKFVSKGDFTLRQLQDDYRFLMSAETQLDRTRRTYKHTQGSLSKAVKKRVAPAKPRKPEVPRTKPVADTPAPQETE</sequence>
<feature type="region of interest" description="Disordered" evidence="14">
    <location>
        <begin position="101"/>
        <end position="146"/>
    </location>
</feature>
<evidence type="ECO:0000313" key="17">
    <source>
        <dbReference type="Proteomes" id="UP000717585"/>
    </source>
</evidence>
<keyword evidence="2" id="KW-0690">Ribosome biogenesis</keyword>
<comment type="similarity">
    <text evidence="9">Belongs to the BCD1 family.</text>
</comment>
<dbReference type="OrthoDB" id="272357at2759"/>
<keyword evidence="5 13" id="KW-0863">Zinc-finger</keyword>
<evidence type="ECO:0000256" key="14">
    <source>
        <dbReference type="SAM" id="MobiDB-lite"/>
    </source>
</evidence>
<keyword evidence="4" id="KW-0479">Metal-binding</keyword>
<feature type="compositionally biased region" description="Basic residues" evidence="14">
    <location>
        <begin position="115"/>
        <end position="125"/>
    </location>
</feature>
<dbReference type="InterPro" id="IPR007529">
    <property type="entry name" value="Znf_HIT"/>
</dbReference>
<evidence type="ECO:0000256" key="4">
    <source>
        <dbReference type="ARBA" id="ARBA00022723"/>
    </source>
</evidence>
<feature type="region of interest" description="Disordered" evidence="14">
    <location>
        <begin position="1"/>
        <end position="25"/>
    </location>
</feature>
<evidence type="ECO:0000256" key="3">
    <source>
        <dbReference type="ARBA" id="ARBA00022553"/>
    </source>
</evidence>
<dbReference type="PROSITE" id="PS51083">
    <property type="entry name" value="ZF_HIT"/>
    <property type="match status" value="1"/>
</dbReference>
<reference evidence="16" key="1">
    <citation type="submission" date="2021-05" db="EMBL/GenBank/DDBJ databases">
        <title>A free-living protist that lacks canonical eukaryotic 1 DNA replication and segregation systems.</title>
        <authorList>
            <person name="Salas-Leiva D.E."/>
            <person name="Tromer E.C."/>
            <person name="Curtis B.A."/>
            <person name="Jerlstrom-Hultqvist J."/>
            <person name="Kolisko M."/>
            <person name="Yi Z."/>
            <person name="Salas-Leiva J.S."/>
            <person name="Gallot-Lavallee L."/>
            <person name="Kops G.J.P.L."/>
            <person name="Archibald J.M."/>
            <person name="Simpson A.G.B."/>
            <person name="Roger A.J."/>
        </authorList>
    </citation>
    <scope>NUCLEOTIDE SEQUENCE</scope>
    <source>
        <strain evidence="16">BICM</strain>
    </source>
</reference>
<dbReference type="PANTHER" id="PTHR13483:SF3">
    <property type="entry name" value="BOX C_D SNORNA PROTEIN 1"/>
    <property type="match status" value="1"/>
</dbReference>
<keyword evidence="17" id="KW-1185">Reference proteome</keyword>
<dbReference type="Pfam" id="PF04438">
    <property type="entry name" value="zf-HIT"/>
    <property type="match status" value="1"/>
</dbReference>
<keyword evidence="1" id="KW-1017">Isopeptide bond</keyword>
<dbReference type="Proteomes" id="UP000717585">
    <property type="component" value="Unassembled WGS sequence"/>
</dbReference>
<evidence type="ECO:0000259" key="15">
    <source>
        <dbReference type="PROSITE" id="PS51083"/>
    </source>
</evidence>
<feature type="compositionally biased region" description="Acidic residues" evidence="14">
    <location>
        <begin position="8"/>
        <end position="22"/>
    </location>
</feature>
<dbReference type="GO" id="GO:0048254">
    <property type="term" value="P:snoRNA localization"/>
    <property type="evidence" value="ECO:0007669"/>
    <property type="project" value="TreeGrafter"/>
</dbReference>
<keyword evidence="6" id="KW-0862">Zinc</keyword>
<feature type="domain" description="HIT-type" evidence="15">
    <location>
        <begin position="30"/>
        <end position="64"/>
    </location>
</feature>
<keyword evidence="3" id="KW-0597">Phosphoprotein</keyword>
<evidence type="ECO:0000256" key="6">
    <source>
        <dbReference type="ARBA" id="ARBA00022833"/>
    </source>
</evidence>
<dbReference type="InterPro" id="IPR051639">
    <property type="entry name" value="BCD1"/>
</dbReference>
<comment type="subunit">
    <text evidence="10">Interacts with FBL, SNU13, NOP58, NUFIP1, RUVBL1, RUVBL2 and TAF9. Interacts (via HIT-type zinc finger) with the RUVBL1/RUVBL2 complex in the presence of ADP.</text>
</comment>
<organism evidence="16 17">
    <name type="scientific">Carpediemonas membranifera</name>
    <dbReference type="NCBI Taxonomy" id="201153"/>
    <lineage>
        <taxon>Eukaryota</taxon>
        <taxon>Metamonada</taxon>
        <taxon>Carpediemonas-like organisms</taxon>
        <taxon>Carpediemonas</taxon>
    </lineage>
</organism>
<evidence type="ECO:0000256" key="1">
    <source>
        <dbReference type="ARBA" id="ARBA00022499"/>
    </source>
</evidence>
<name>A0A8J6DZF0_9EUKA</name>
<dbReference type="FunFam" id="3.30.60.190:FF:000001">
    <property type="entry name" value="box C/D snoRNA protein 1"/>
    <property type="match status" value="1"/>
</dbReference>
<dbReference type="PANTHER" id="PTHR13483">
    <property type="entry name" value="BOX C_D SNORNA PROTEIN 1-RELATED"/>
    <property type="match status" value="1"/>
</dbReference>
<accession>A0A8J6DZF0</accession>
<dbReference type="GO" id="GO:0008270">
    <property type="term" value="F:zinc ion binding"/>
    <property type="evidence" value="ECO:0007669"/>
    <property type="project" value="UniProtKB-UniRule"/>
</dbReference>
<dbReference type="SUPFAM" id="SSF144232">
    <property type="entry name" value="HIT/MYND zinc finger-like"/>
    <property type="match status" value="1"/>
</dbReference>
<dbReference type="Gene3D" id="3.30.60.190">
    <property type="match status" value="1"/>
</dbReference>
<dbReference type="GO" id="GO:0070761">
    <property type="term" value="C:pre-snoRNP complex"/>
    <property type="evidence" value="ECO:0007669"/>
    <property type="project" value="TreeGrafter"/>
</dbReference>
<evidence type="ECO:0000256" key="11">
    <source>
        <dbReference type="ARBA" id="ARBA00068630"/>
    </source>
</evidence>
<keyword evidence="7" id="KW-0832">Ubl conjugation</keyword>
<dbReference type="GO" id="GO:0005634">
    <property type="term" value="C:nucleus"/>
    <property type="evidence" value="ECO:0007669"/>
    <property type="project" value="TreeGrafter"/>
</dbReference>
<comment type="function">
    <text evidence="8">Required for box C/D snoRNAs accumulation involved in snoRNA processing, snoRNA transport to the nucleolus and ribosome biogenesis.</text>
</comment>